<accession>A0ABQ5CU53</accession>
<sequence length="96" mass="10469">MAIPSLRLCMYDTAALLVCFSGGDVYPYQAYDTKLITTEQLSELGYVQELARPLDKDKVEGSKKKGAGSSGSSSSMNDEALARLMVPELAMKKKEQ</sequence>
<dbReference type="Proteomes" id="UP001151760">
    <property type="component" value="Unassembled WGS sequence"/>
</dbReference>
<gene>
    <name evidence="2" type="ORF">Tco_0909691</name>
</gene>
<dbReference type="EMBL" id="BQNB010014541">
    <property type="protein sequence ID" value="GJT29416.1"/>
    <property type="molecule type" value="Genomic_DNA"/>
</dbReference>
<reference evidence="2" key="1">
    <citation type="journal article" date="2022" name="Int. J. Mol. Sci.">
        <title>Draft Genome of Tanacetum Coccineum: Genomic Comparison of Closely Related Tanacetum-Family Plants.</title>
        <authorList>
            <person name="Yamashiro T."/>
            <person name="Shiraishi A."/>
            <person name="Nakayama K."/>
            <person name="Satake H."/>
        </authorList>
    </citation>
    <scope>NUCLEOTIDE SEQUENCE</scope>
</reference>
<protein>
    <submittedName>
        <fullName evidence="2">Uncharacterized protein</fullName>
    </submittedName>
</protein>
<reference evidence="2" key="2">
    <citation type="submission" date="2022-01" db="EMBL/GenBank/DDBJ databases">
        <authorList>
            <person name="Yamashiro T."/>
            <person name="Shiraishi A."/>
            <person name="Satake H."/>
            <person name="Nakayama K."/>
        </authorList>
    </citation>
    <scope>NUCLEOTIDE SEQUENCE</scope>
</reference>
<organism evidence="2 3">
    <name type="scientific">Tanacetum coccineum</name>
    <dbReference type="NCBI Taxonomy" id="301880"/>
    <lineage>
        <taxon>Eukaryota</taxon>
        <taxon>Viridiplantae</taxon>
        <taxon>Streptophyta</taxon>
        <taxon>Embryophyta</taxon>
        <taxon>Tracheophyta</taxon>
        <taxon>Spermatophyta</taxon>
        <taxon>Magnoliopsida</taxon>
        <taxon>eudicotyledons</taxon>
        <taxon>Gunneridae</taxon>
        <taxon>Pentapetalae</taxon>
        <taxon>asterids</taxon>
        <taxon>campanulids</taxon>
        <taxon>Asterales</taxon>
        <taxon>Asteraceae</taxon>
        <taxon>Asteroideae</taxon>
        <taxon>Anthemideae</taxon>
        <taxon>Anthemidinae</taxon>
        <taxon>Tanacetum</taxon>
    </lineage>
</organism>
<evidence type="ECO:0000313" key="2">
    <source>
        <dbReference type="EMBL" id="GJT29416.1"/>
    </source>
</evidence>
<evidence type="ECO:0000313" key="3">
    <source>
        <dbReference type="Proteomes" id="UP001151760"/>
    </source>
</evidence>
<comment type="caution">
    <text evidence="2">The sequence shown here is derived from an EMBL/GenBank/DDBJ whole genome shotgun (WGS) entry which is preliminary data.</text>
</comment>
<proteinExistence type="predicted"/>
<name>A0ABQ5CU53_9ASTR</name>
<evidence type="ECO:0000256" key="1">
    <source>
        <dbReference type="SAM" id="MobiDB-lite"/>
    </source>
</evidence>
<feature type="region of interest" description="Disordered" evidence="1">
    <location>
        <begin position="57"/>
        <end position="79"/>
    </location>
</feature>
<keyword evidence="3" id="KW-1185">Reference proteome</keyword>